<dbReference type="AlphaFoldDB" id="A0AA37NP50"/>
<name>A0AA37NP50_9BACT</name>
<evidence type="ECO:0000256" key="7">
    <source>
        <dbReference type="SAM" id="SignalP"/>
    </source>
</evidence>
<comment type="caution">
    <text evidence="8">The sequence shown here is derived from an EMBL/GenBank/DDBJ whole genome shotgun (WGS) entry which is preliminary data.</text>
</comment>
<feature type="chain" id="PRO_5041427825" description="S1/P1 Nuclease" evidence="7">
    <location>
        <begin position="22"/>
        <end position="275"/>
    </location>
</feature>
<evidence type="ECO:0000256" key="3">
    <source>
        <dbReference type="ARBA" id="ARBA00022759"/>
    </source>
</evidence>
<dbReference type="GO" id="GO:0006308">
    <property type="term" value="P:DNA catabolic process"/>
    <property type="evidence" value="ECO:0007669"/>
    <property type="project" value="InterPro"/>
</dbReference>
<keyword evidence="7" id="KW-0732">Signal</keyword>
<sequence length="275" mass="31224">MKRLLLIAAFAALTSAQGAFAWGRLGHAAVARLAEQHLTKKAKANLDKLLDGRSIVYYASWMDDYKPQMLVDLGYTPTNGPRMHMLPHTFSVDESGEVIRGNRLPGDKYLANCLYYVERAADQLKNRMDEMNDSTRLACIQVIVHCLGDMHCPGHVRWPDNQEIGYFNVVLKGSEIRYHTIWDTPIVATTHPWSFSDLAFLLDRYTEEQQRAAIAGDIYDWGRESAANSKCIYDVKPGDKLGHDFILKYKPLAEEQLAKAGYRLAKVLNDIFDRQ</sequence>
<evidence type="ECO:0000313" key="9">
    <source>
        <dbReference type="Proteomes" id="UP001055105"/>
    </source>
</evidence>
<gene>
    <name evidence="8" type="ORF">CE91St16_25670</name>
</gene>
<evidence type="ECO:0000256" key="2">
    <source>
        <dbReference type="ARBA" id="ARBA00022723"/>
    </source>
</evidence>
<dbReference type="GO" id="GO:0004519">
    <property type="term" value="F:endonuclease activity"/>
    <property type="evidence" value="ECO:0007669"/>
    <property type="project" value="UniProtKB-KW"/>
</dbReference>
<dbReference type="RefSeq" id="WP_244076818.1">
    <property type="nucleotide sequence ID" value="NZ_AP025581.1"/>
</dbReference>
<evidence type="ECO:0000256" key="1">
    <source>
        <dbReference type="ARBA" id="ARBA00022722"/>
    </source>
</evidence>
<keyword evidence="1" id="KW-0540">Nuclease</keyword>
<dbReference type="CDD" id="cd11010">
    <property type="entry name" value="S1-P1_nuclease"/>
    <property type="match status" value="1"/>
</dbReference>
<proteinExistence type="predicted"/>
<dbReference type="InterPro" id="IPR008947">
    <property type="entry name" value="PLipase_C/P1_nuclease_dom_sf"/>
</dbReference>
<keyword evidence="3" id="KW-0255">Endonuclease</keyword>
<evidence type="ECO:0008006" key="10">
    <source>
        <dbReference type="Google" id="ProtNLM"/>
    </source>
</evidence>
<dbReference type="PANTHER" id="PTHR33146">
    <property type="entry name" value="ENDONUCLEASE 4"/>
    <property type="match status" value="1"/>
</dbReference>
<evidence type="ECO:0000256" key="4">
    <source>
        <dbReference type="ARBA" id="ARBA00022801"/>
    </source>
</evidence>
<dbReference type="GO" id="GO:0046872">
    <property type="term" value="F:metal ion binding"/>
    <property type="evidence" value="ECO:0007669"/>
    <property type="project" value="UniProtKB-KW"/>
</dbReference>
<protein>
    <recommendedName>
        <fullName evidence="10">S1/P1 Nuclease</fullName>
    </recommendedName>
</protein>
<keyword evidence="5" id="KW-1015">Disulfide bond</keyword>
<dbReference type="PANTHER" id="PTHR33146:SF26">
    <property type="entry name" value="ENDONUCLEASE 4"/>
    <property type="match status" value="1"/>
</dbReference>
<dbReference type="Gene3D" id="1.10.575.10">
    <property type="entry name" value="P1 Nuclease"/>
    <property type="match status" value="1"/>
</dbReference>
<keyword evidence="2" id="KW-0479">Metal-binding</keyword>
<organism evidence="8 9">
    <name type="scientific">Alistipes finegoldii</name>
    <dbReference type="NCBI Taxonomy" id="214856"/>
    <lineage>
        <taxon>Bacteria</taxon>
        <taxon>Pseudomonadati</taxon>
        <taxon>Bacteroidota</taxon>
        <taxon>Bacteroidia</taxon>
        <taxon>Bacteroidales</taxon>
        <taxon>Rikenellaceae</taxon>
        <taxon>Alistipes</taxon>
    </lineage>
</organism>
<accession>A0AA37NP50</accession>
<feature type="signal peptide" evidence="7">
    <location>
        <begin position="1"/>
        <end position="21"/>
    </location>
</feature>
<dbReference type="EMBL" id="BQOL01000002">
    <property type="protein sequence ID" value="GKI19659.1"/>
    <property type="molecule type" value="Genomic_DNA"/>
</dbReference>
<evidence type="ECO:0000256" key="5">
    <source>
        <dbReference type="ARBA" id="ARBA00023157"/>
    </source>
</evidence>
<evidence type="ECO:0000256" key="6">
    <source>
        <dbReference type="ARBA" id="ARBA00023180"/>
    </source>
</evidence>
<dbReference type="Pfam" id="PF02265">
    <property type="entry name" value="S1-P1_nuclease"/>
    <property type="match status" value="1"/>
</dbReference>
<dbReference type="SUPFAM" id="SSF48537">
    <property type="entry name" value="Phospholipase C/P1 nuclease"/>
    <property type="match status" value="1"/>
</dbReference>
<dbReference type="InterPro" id="IPR003154">
    <property type="entry name" value="S1/P1nuclease"/>
</dbReference>
<keyword evidence="6" id="KW-0325">Glycoprotein</keyword>
<reference evidence="8" key="1">
    <citation type="submission" date="2022-01" db="EMBL/GenBank/DDBJ databases">
        <title>Novel bile acid biosynthetic pathways are enriched in the microbiome of centenarians.</title>
        <authorList>
            <person name="Sato Y."/>
            <person name="Atarashi K."/>
            <person name="Plichta R.D."/>
            <person name="Arai Y."/>
            <person name="Sasajima S."/>
            <person name="Kearney M.S."/>
            <person name="Suda W."/>
            <person name="Takeshita K."/>
            <person name="Sasaki T."/>
            <person name="Okamoto S."/>
            <person name="Skelly N.A."/>
            <person name="Okamura Y."/>
            <person name="Vlamakis H."/>
            <person name="Li Y."/>
            <person name="Tanoue T."/>
            <person name="Takei H."/>
            <person name="Nittono H."/>
            <person name="Narushima S."/>
            <person name="Irie J."/>
            <person name="Itoh H."/>
            <person name="Moriya K."/>
            <person name="Sugiura Y."/>
            <person name="Suematsu M."/>
            <person name="Moritoki N."/>
            <person name="Shibata S."/>
            <person name="Littman R.D."/>
            <person name="Fischbach A.M."/>
            <person name="Uwamino Y."/>
            <person name="Inoue T."/>
            <person name="Honda A."/>
            <person name="Hattori M."/>
            <person name="Murai T."/>
            <person name="Xavier J.R."/>
            <person name="Hirose N."/>
            <person name="Honda K."/>
        </authorList>
    </citation>
    <scope>NUCLEOTIDE SEQUENCE</scope>
    <source>
        <strain evidence="8">CE91-St16</strain>
    </source>
</reference>
<dbReference type="Proteomes" id="UP001055105">
    <property type="component" value="Unassembled WGS sequence"/>
</dbReference>
<dbReference type="GO" id="GO:0016788">
    <property type="term" value="F:hydrolase activity, acting on ester bonds"/>
    <property type="evidence" value="ECO:0007669"/>
    <property type="project" value="InterPro"/>
</dbReference>
<dbReference type="GO" id="GO:0003676">
    <property type="term" value="F:nucleic acid binding"/>
    <property type="evidence" value="ECO:0007669"/>
    <property type="project" value="InterPro"/>
</dbReference>
<keyword evidence="4" id="KW-0378">Hydrolase</keyword>
<evidence type="ECO:0000313" key="8">
    <source>
        <dbReference type="EMBL" id="GKI19659.1"/>
    </source>
</evidence>